<reference evidence="1 2" key="1">
    <citation type="submission" date="2019-09" db="EMBL/GenBank/DDBJ databases">
        <title>Genomes of family Cryomorphaceae.</title>
        <authorList>
            <person name="Bowman J.P."/>
        </authorList>
    </citation>
    <scope>NUCLEOTIDE SEQUENCE [LARGE SCALE GENOMIC DNA]</scope>
    <source>
        <strain evidence="1 2">LMG 25704</strain>
    </source>
</reference>
<name>A0A6N6RFC8_9FLAO</name>
<accession>A0A6N6RFC8</accession>
<evidence type="ECO:0000313" key="2">
    <source>
        <dbReference type="Proteomes" id="UP000468650"/>
    </source>
</evidence>
<evidence type="ECO:0000313" key="1">
    <source>
        <dbReference type="EMBL" id="KAB2807019.1"/>
    </source>
</evidence>
<comment type="caution">
    <text evidence="1">The sequence shown here is derived from an EMBL/GenBank/DDBJ whole genome shotgun (WGS) entry which is preliminary data.</text>
</comment>
<protein>
    <submittedName>
        <fullName evidence="1">Uncharacterized protein</fullName>
    </submittedName>
</protein>
<dbReference type="Proteomes" id="UP000468650">
    <property type="component" value="Unassembled WGS sequence"/>
</dbReference>
<organism evidence="1 2">
    <name type="scientific">Phaeocystidibacter luteus</name>
    <dbReference type="NCBI Taxonomy" id="911197"/>
    <lineage>
        <taxon>Bacteria</taxon>
        <taxon>Pseudomonadati</taxon>
        <taxon>Bacteroidota</taxon>
        <taxon>Flavobacteriia</taxon>
        <taxon>Flavobacteriales</taxon>
        <taxon>Phaeocystidibacteraceae</taxon>
        <taxon>Phaeocystidibacter</taxon>
    </lineage>
</organism>
<dbReference type="AlphaFoldDB" id="A0A6N6RFC8"/>
<dbReference type="OrthoDB" id="711735at2"/>
<keyword evidence="2" id="KW-1185">Reference proteome</keyword>
<dbReference type="EMBL" id="WBVO01000012">
    <property type="protein sequence ID" value="KAB2807019.1"/>
    <property type="molecule type" value="Genomic_DNA"/>
</dbReference>
<sequence>MSGLIHRNRRELLTRREDVFHAWLDQISKDLGEQIFADTIPKTWEEVVHEIQKYLANTYQITAGEIPELLYRIDLSEAKLREDMEQGGWSDWYELLAHRIAEREAQKVIFRFQYSGKL</sequence>
<dbReference type="RefSeq" id="WP_151668209.1">
    <property type="nucleotide sequence ID" value="NZ_WBVO01000012.1"/>
</dbReference>
<proteinExistence type="predicted"/>
<gene>
    <name evidence="1" type="ORF">F8C67_12545</name>
</gene>